<dbReference type="Proteomes" id="UP000027195">
    <property type="component" value="Unassembled WGS sequence"/>
</dbReference>
<feature type="domain" description="Response regulatory" evidence="3">
    <location>
        <begin position="82"/>
        <end position="227"/>
    </location>
</feature>
<protein>
    <recommendedName>
        <fullName evidence="3">Response regulatory domain-containing protein</fullName>
    </recommendedName>
</protein>
<dbReference type="SUPFAM" id="SSF52172">
    <property type="entry name" value="CheY-like"/>
    <property type="match status" value="1"/>
</dbReference>
<proteinExistence type="predicted"/>
<evidence type="ECO:0000313" key="5">
    <source>
        <dbReference type="Proteomes" id="UP000027195"/>
    </source>
</evidence>
<feature type="modified residue" description="4-aspartylphosphate" evidence="1">
    <location>
        <position position="172"/>
    </location>
</feature>
<feature type="compositionally biased region" description="Low complexity" evidence="2">
    <location>
        <begin position="51"/>
        <end position="67"/>
    </location>
</feature>
<feature type="region of interest" description="Disordered" evidence="2">
    <location>
        <begin position="51"/>
        <end position="90"/>
    </location>
</feature>
<evidence type="ECO:0000256" key="2">
    <source>
        <dbReference type="SAM" id="MobiDB-lite"/>
    </source>
</evidence>
<dbReference type="STRING" id="930990.A0A067LW43"/>
<keyword evidence="5" id="KW-1185">Reference proteome</keyword>
<name>A0A067LW43_BOTB1</name>
<gene>
    <name evidence="4" type="ORF">BOTBODRAFT_180571</name>
</gene>
<dbReference type="OrthoDB" id="60033at2759"/>
<evidence type="ECO:0000259" key="3">
    <source>
        <dbReference type="PROSITE" id="PS50110"/>
    </source>
</evidence>
<dbReference type="GO" id="GO:0000160">
    <property type="term" value="P:phosphorelay signal transduction system"/>
    <property type="evidence" value="ECO:0007669"/>
    <property type="project" value="InterPro"/>
</dbReference>
<dbReference type="InterPro" id="IPR001789">
    <property type="entry name" value="Sig_transdc_resp-reg_receiver"/>
</dbReference>
<evidence type="ECO:0000256" key="1">
    <source>
        <dbReference type="PROSITE-ProRule" id="PRU00169"/>
    </source>
</evidence>
<dbReference type="InterPro" id="IPR052048">
    <property type="entry name" value="ST_Response_Regulator"/>
</dbReference>
<feature type="compositionally biased region" description="Basic residues" evidence="2">
    <location>
        <begin position="11"/>
        <end position="22"/>
    </location>
</feature>
<dbReference type="AlphaFoldDB" id="A0A067LW43"/>
<dbReference type="EMBL" id="KL198104">
    <property type="protein sequence ID" value="KDQ07593.1"/>
    <property type="molecule type" value="Genomic_DNA"/>
</dbReference>
<feature type="compositionally biased region" description="Basic and acidic residues" evidence="2">
    <location>
        <begin position="72"/>
        <end position="81"/>
    </location>
</feature>
<reference evidence="5" key="1">
    <citation type="journal article" date="2014" name="Proc. Natl. Acad. Sci. U.S.A.">
        <title>Extensive sampling of basidiomycete genomes demonstrates inadequacy of the white-rot/brown-rot paradigm for wood decay fungi.</title>
        <authorList>
            <person name="Riley R."/>
            <person name="Salamov A.A."/>
            <person name="Brown D.W."/>
            <person name="Nagy L.G."/>
            <person name="Floudas D."/>
            <person name="Held B.W."/>
            <person name="Levasseur A."/>
            <person name="Lombard V."/>
            <person name="Morin E."/>
            <person name="Otillar R."/>
            <person name="Lindquist E.A."/>
            <person name="Sun H."/>
            <person name="LaButti K.M."/>
            <person name="Schmutz J."/>
            <person name="Jabbour D."/>
            <person name="Luo H."/>
            <person name="Baker S.E."/>
            <person name="Pisabarro A.G."/>
            <person name="Walton J.D."/>
            <person name="Blanchette R.A."/>
            <person name="Henrissat B."/>
            <person name="Martin F."/>
            <person name="Cullen D."/>
            <person name="Hibbett D.S."/>
            <person name="Grigoriev I.V."/>
        </authorList>
    </citation>
    <scope>NUCLEOTIDE SEQUENCE [LARGE SCALE GENOMIC DNA]</scope>
    <source>
        <strain evidence="5">FD-172 SS1</strain>
    </source>
</reference>
<dbReference type="PANTHER" id="PTHR43228">
    <property type="entry name" value="TWO-COMPONENT RESPONSE REGULATOR"/>
    <property type="match status" value="1"/>
</dbReference>
<feature type="region of interest" description="Disordered" evidence="2">
    <location>
        <begin position="131"/>
        <end position="160"/>
    </location>
</feature>
<accession>A0A067LW43</accession>
<feature type="region of interest" description="Disordered" evidence="2">
    <location>
        <begin position="1"/>
        <end position="22"/>
    </location>
</feature>
<feature type="compositionally biased region" description="Low complexity" evidence="2">
    <location>
        <begin position="131"/>
        <end position="140"/>
    </location>
</feature>
<dbReference type="Gene3D" id="3.40.50.2300">
    <property type="match status" value="1"/>
</dbReference>
<sequence>MARPPPESRTSRRSSLRIRTRLRFTNRIRRPIPRWAPRGAQDIVSPLLLSSASKPSLSPSQQQQQGTETEDERERERERPPRVLVTSAPNRVSMRAINMRIIMSSSTTTACDGQQALDLLLGTLSSQSQAQAGTSSRAASPISPTSPESPDKSATALESQSEPQYFDLISLDNATPVMTGQQAVRKLRSLGRTDFVVGATGNALKSGQKAYLEAGADQVLPKPVMLN</sequence>
<dbReference type="HOGENOM" id="CLU_1219528_0_0_1"/>
<dbReference type="PANTHER" id="PTHR43228:SF1">
    <property type="entry name" value="TWO-COMPONENT RESPONSE REGULATOR ARR22"/>
    <property type="match status" value="1"/>
</dbReference>
<dbReference type="PROSITE" id="PS50110">
    <property type="entry name" value="RESPONSE_REGULATORY"/>
    <property type="match status" value="1"/>
</dbReference>
<evidence type="ECO:0000313" key="4">
    <source>
        <dbReference type="EMBL" id="KDQ07593.1"/>
    </source>
</evidence>
<keyword evidence="1" id="KW-0597">Phosphoprotein</keyword>
<organism evidence="4 5">
    <name type="scientific">Botryobasidium botryosum (strain FD-172 SS1)</name>
    <dbReference type="NCBI Taxonomy" id="930990"/>
    <lineage>
        <taxon>Eukaryota</taxon>
        <taxon>Fungi</taxon>
        <taxon>Dikarya</taxon>
        <taxon>Basidiomycota</taxon>
        <taxon>Agaricomycotina</taxon>
        <taxon>Agaricomycetes</taxon>
        <taxon>Cantharellales</taxon>
        <taxon>Botryobasidiaceae</taxon>
        <taxon>Botryobasidium</taxon>
    </lineage>
</organism>
<dbReference type="InterPro" id="IPR011006">
    <property type="entry name" value="CheY-like_superfamily"/>
</dbReference>
<dbReference type="InParanoid" id="A0A067LW43"/>